<keyword evidence="2" id="KW-1185">Reference proteome</keyword>
<accession>I3EJQ4</accession>
<dbReference type="HOGENOM" id="CLU_031899_1_0_1"/>
<gene>
    <name evidence="1" type="ORF">NEQG_00221</name>
</gene>
<dbReference type="AlphaFoldDB" id="I3EJQ4"/>
<dbReference type="VEuPathDB" id="MicrosporidiaDB:NEQG_00221"/>
<organism evidence="1 2">
    <name type="scientific">Nematocida parisii (strain ERTm3)</name>
    <name type="common">Nematode killer fungus</name>
    <dbReference type="NCBI Taxonomy" id="935791"/>
    <lineage>
        <taxon>Eukaryota</taxon>
        <taxon>Fungi</taxon>
        <taxon>Fungi incertae sedis</taxon>
        <taxon>Microsporidia</taxon>
        <taxon>Nematocida</taxon>
    </lineage>
</organism>
<evidence type="ECO:0000313" key="1">
    <source>
        <dbReference type="EMBL" id="EIJ89451.1"/>
    </source>
</evidence>
<dbReference type="InParanoid" id="I3EJQ4"/>
<name>I3EJQ4_NEMP3</name>
<dbReference type="Proteomes" id="UP000002872">
    <property type="component" value="Unassembled WGS sequence"/>
</dbReference>
<reference evidence="1" key="1">
    <citation type="submission" date="2011-01" db="EMBL/GenBank/DDBJ databases">
        <title>The Genome Sequence of Nematocida parisii strain ERTm3.</title>
        <authorList>
            <consortium name="The Broad Institute Genome Sequencing Platform"/>
            <consortium name="The Broad Institute Genome Sequencing Center for Infectious Disease"/>
            <person name="Cuomo C."/>
            <person name="Troemel E."/>
            <person name="Young S.K."/>
            <person name="Zeng Q."/>
            <person name="Gargeya S."/>
            <person name="Fitzgerald M."/>
            <person name="Haas B."/>
            <person name="Abouelleil A."/>
            <person name="Alvarado L."/>
            <person name="Arachchi H.M."/>
            <person name="Berlin A."/>
            <person name="Chapman S.B."/>
            <person name="Gearin G."/>
            <person name="Goldberg J."/>
            <person name="Griggs A."/>
            <person name="Gujja S."/>
            <person name="Hansen M."/>
            <person name="Heiman D."/>
            <person name="Howarth C."/>
            <person name="Larimer J."/>
            <person name="Lui A."/>
            <person name="MacDonald P.J.P."/>
            <person name="McCowen C."/>
            <person name="Montmayeur A."/>
            <person name="Murphy C."/>
            <person name="Neiman D."/>
            <person name="Pearson M."/>
            <person name="Priest M."/>
            <person name="Roberts A."/>
            <person name="Saif S."/>
            <person name="Shea T."/>
            <person name="Sisk P."/>
            <person name="Stolte C."/>
            <person name="Sykes S."/>
            <person name="Wortman J."/>
            <person name="Nusbaum C."/>
            <person name="Birren B."/>
        </authorList>
    </citation>
    <scope>NUCLEOTIDE SEQUENCE</scope>
    <source>
        <strain evidence="1">ERTm3</strain>
    </source>
</reference>
<protein>
    <submittedName>
        <fullName evidence="1">Uncharacterized protein</fullName>
    </submittedName>
</protein>
<proteinExistence type="predicted"/>
<dbReference type="EMBL" id="GL870876">
    <property type="protein sequence ID" value="EIJ89451.1"/>
    <property type="molecule type" value="Genomic_DNA"/>
</dbReference>
<evidence type="ECO:0000313" key="2">
    <source>
        <dbReference type="Proteomes" id="UP000002872"/>
    </source>
</evidence>
<sequence length="328" mass="38418">MVGHIDENELRIKLQRESKDKQGKVEPKDISKLFNIITEINRERRIFTDLPEPLSILAYNMLYKQMYNRIKFKQYTDDYIVSKMNDCIKHIDLIIDIIMNVAEELESDDQKHAFYRLVGNNHMIMAQVYKFKWDFFILSINILCKKAGIQKLNGKITSEDAMVKLCGLTDSGECSRLQRVLDILIKHGDNLTITDENGIEQSNISNLGLTEDDIYSLYLLARTYRWNNVDFNKFLNDSIYNSIYAEDNEHSLNYSISGLYKTVFDMSESNGISNIESYKNENIDKIKEYLNELMSKERMGIDNEIRESKVYNHIKHINTLILKTSRIT</sequence>
<dbReference type="OrthoDB" id="10316957at2759"/>